<dbReference type="RefSeq" id="WP_010917588.1">
    <property type="nucleotide sequence ID" value="NC_002689.2"/>
</dbReference>
<dbReference type="PROSITE" id="PS50928">
    <property type="entry name" value="ABC_TM1"/>
    <property type="match status" value="1"/>
</dbReference>
<feature type="transmembrane region" description="Helical" evidence="7">
    <location>
        <begin position="125"/>
        <end position="145"/>
    </location>
</feature>
<dbReference type="eggNOG" id="arCOG00748">
    <property type="taxonomic scope" value="Archaea"/>
</dbReference>
<dbReference type="HOGENOM" id="CLU_028518_5_3_2"/>
<keyword evidence="10" id="KW-1185">Reference proteome</keyword>
<dbReference type="STRING" id="273116.gene:9382162"/>
<sequence length="319" mass="35517">MAEVEVFKARRKEQKKRSARLEDFLFTLRLIVSNKIAFVGLLITLVYFAIAVIDYIDPRWLGVSNLSSALNFLHGKSYYPSATLVLPPTLSHGWYYWLGTTEYGIPILPDMLAALKVDLTLSVEIVLTGALIGLILGTVSAYYGGLIDEAMMRITDIFFSIPALILALAIAFIIGLTFTNIALAFIIVWWPIYARLGRSLTLSIKNMNFIEAANAAGSSSVRNIFYHVIPGVLSPLFVQFSLDIGTVVQLFAALEFLGVVPVDPFLPELGRMMVWGESYLIFGKWWAVLIPAIFLMIFTVSVSLLGDGLRDVLDPRQRR</sequence>
<gene>
    <name evidence="9" type="ORF">TVG1399304</name>
</gene>
<dbReference type="InterPro" id="IPR000515">
    <property type="entry name" value="MetI-like"/>
</dbReference>
<evidence type="ECO:0000259" key="8">
    <source>
        <dbReference type="PROSITE" id="PS50928"/>
    </source>
</evidence>
<name>Q978R1_THEVO</name>
<evidence type="ECO:0000256" key="1">
    <source>
        <dbReference type="ARBA" id="ARBA00004651"/>
    </source>
</evidence>
<dbReference type="OrthoDB" id="312811at2157"/>
<keyword evidence="3" id="KW-1003">Cell membrane</keyword>
<dbReference type="InterPro" id="IPR050366">
    <property type="entry name" value="BP-dependent_transpt_permease"/>
</dbReference>
<dbReference type="GeneID" id="1441470"/>
<organism evidence="9 10">
    <name type="scientific">Thermoplasma volcanium (strain ATCC 51530 / DSM 4299 / JCM 9571 / NBRC 15438 / GSS1)</name>
    <dbReference type="NCBI Taxonomy" id="273116"/>
    <lineage>
        <taxon>Archaea</taxon>
        <taxon>Methanobacteriati</taxon>
        <taxon>Thermoplasmatota</taxon>
        <taxon>Thermoplasmata</taxon>
        <taxon>Thermoplasmatales</taxon>
        <taxon>Thermoplasmataceae</taxon>
        <taxon>Thermoplasma</taxon>
    </lineage>
</organism>
<dbReference type="KEGG" id="tvo:TVG1399304"/>
<feature type="domain" description="ABC transmembrane type-1" evidence="8">
    <location>
        <begin position="115"/>
        <end position="306"/>
    </location>
</feature>
<dbReference type="SUPFAM" id="SSF161098">
    <property type="entry name" value="MetI-like"/>
    <property type="match status" value="1"/>
</dbReference>
<dbReference type="PANTHER" id="PTHR43386:SF1">
    <property type="entry name" value="D,D-DIPEPTIDE TRANSPORT SYSTEM PERMEASE PROTEIN DDPC-RELATED"/>
    <property type="match status" value="1"/>
</dbReference>
<comment type="subcellular location">
    <subcellularLocation>
        <location evidence="1 7">Cell membrane</location>
        <topology evidence="1 7">Multi-pass membrane protein</topology>
    </subcellularLocation>
</comment>
<dbReference type="Proteomes" id="UP000001017">
    <property type="component" value="Chromosome"/>
</dbReference>
<evidence type="ECO:0000256" key="4">
    <source>
        <dbReference type="ARBA" id="ARBA00022692"/>
    </source>
</evidence>
<keyword evidence="2 7" id="KW-0813">Transport</keyword>
<dbReference type="PhylomeDB" id="Q978R1"/>
<keyword evidence="6 7" id="KW-0472">Membrane</keyword>
<evidence type="ECO:0000313" key="9">
    <source>
        <dbReference type="EMBL" id="BAB60496.1"/>
    </source>
</evidence>
<evidence type="ECO:0000313" key="10">
    <source>
        <dbReference type="Proteomes" id="UP000001017"/>
    </source>
</evidence>
<proteinExistence type="inferred from homology"/>
<evidence type="ECO:0000256" key="7">
    <source>
        <dbReference type="RuleBase" id="RU363032"/>
    </source>
</evidence>
<reference evidence="9 10" key="2">
    <citation type="journal article" date="2000" name="Proc. Natl. Acad. Sci. U.S.A.">
        <title>Archaeal adaptation to higher temperatures revealed by genomic sequence of Thermoplasma volcanium.</title>
        <authorList>
            <person name="Kawashima T."/>
            <person name="Amano N."/>
            <person name="Koike H."/>
            <person name="Makino S."/>
            <person name="Higuchi S."/>
            <person name="Kawashima-Ohya Y."/>
            <person name="Watanabe K."/>
            <person name="Yamazaki M."/>
            <person name="Kanehori K."/>
            <person name="Kawamoto T."/>
            <person name="Nunoshiba T."/>
            <person name="Yamamoto Y."/>
            <person name="Aramaki H."/>
            <person name="Makino K."/>
            <person name="Suzuki M."/>
        </authorList>
    </citation>
    <scope>NUCLEOTIDE SEQUENCE [LARGE SCALE GENOMIC DNA]</scope>
    <source>
        <strain evidence="10">ATCC 51530 / DSM 4299 / JCM 9571 / NBRC 15438 / GSS1</strain>
    </source>
</reference>
<keyword evidence="5 7" id="KW-1133">Transmembrane helix</keyword>
<dbReference type="PaxDb" id="273116-14325593"/>
<keyword evidence="4 7" id="KW-0812">Transmembrane</keyword>
<feature type="transmembrane region" description="Helical" evidence="7">
    <location>
        <begin position="286"/>
        <end position="309"/>
    </location>
</feature>
<dbReference type="AlphaFoldDB" id="Q978R1"/>
<dbReference type="GO" id="GO:0055085">
    <property type="term" value="P:transmembrane transport"/>
    <property type="evidence" value="ECO:0007669"/>
    <property type="project" value="InterPro"/>
</dbReference>
<evidence type="ECO:0000256" key="6">
    <source>
        <dbReference type="ARBA" id="ARBA00023136"/>
    </source>
</evidence>
<dbReference type="Gene3D" id="1.10.3720.10">
    <property type="entry name" value="MetI-like"/>
    <property type="match status" value="1"/>
</dbReference>
<evidence type="ECO:0000256" key="3">
    <source>
        <dbReference type="ARBA" id="ARBA00022475"/>
    </source>
</evidence>
<evidence type="ECO:0000256" key="2">
    <source>
        <dbReference type="ARBA" id="ARBA00022448"/>
    </source>
</evidence>
<dbReference type="GO" id="GO:0005886">
    <property type="term" value="C:plasma membrane"/>
    <property type="evidence" value="ECO:0007669"/>
    <property type="project" value="UniProtKB-SubCell"/>
</dbReference>
<reference evidence="9 10" key="1">
    <citation type="journal article" date="1999" name="Proc. Jpn. Acad.">
        <title>Determination of the complete genomic DNA sequence of Thermoplasma volvanium GSS1.</title>
        <authorList>
            <person name="Kawashima T."/>
            <person name="Yamamoto Y."/>
            <person name="Aramaki H."/>
            <person name="Nunoshiba T."/>
            <person name="Kawamoto T."/>
            <person name="Watanabe K."/>
            <person name="Yamazaki M."/>
            <person name="Kanehori K."/>
            <person name="Amano N."/>
            <person name="Ohya Y."/>
            <person name="Makino K."/>
            <person name="Suzuki M."/>
        </authorList>
    </citation>
    <scope>NUCLEOTIDE SEQUENCE [LARGE SCALE GENOMIC DNA]</scope>
    <source>
        <strain evidence="10">ATCC 51530 / DSM 4299 / JCM 9571 / NBRC 15438 / GSS1</strain>
    </source>
</reference>
<evidence type="ECO:0000256" key="5">
    <source>
        <dbReference type="ARBA" id="ARBA00022989"/>
    </source>
</evidence>
<accession>Q978R1</accession>
<dbReference type="EMBL" id="BA000011">
    <property type="protein sequence ID" value="BAB60496.1"/>
    <property type="molecule type" value="Genomic_DNA"/>
</dbReference>
<dbReference type="PANTHER" id="PTHR43386">
    <property type="entry name" value="OLIGOPEPTIDE TRANSPORT SYSTEM PERMEASE PROTEIN APPC"/>
    <property type="match status" value="1"/>
</dbReference>
<comment type="similarity">
    <text evidence="7">Belongs to the binding-protein-dependent transport system permease family.</text>
</comment>
<dbReference type="CDD" id="cd06261">
    <property type="entry name" value="TM_PBP2"/>
    <property type="match status" value="1"/>
</dbReference>
<feature type="transmembrane region" description="Helical" evidence="7">
    <location>
        <begin position="36"/>
        <end position="56"/>
    </location>
</feature>
<dbReference type="Pfam" id="PF00528">
    <property type="entry name" value="BPD_transp_1"/>
    <property type="match status" value="1"/>
</dbReference>
<protein>
    <submittedName>
        <fullName evidence="9">ABC transport system permease protein P1P2A1A2</fullName>
    </submittedName>
</protein>
<feature type="transmembrane region" description="Helical" evidence="7">
    <location>
        <begin position="157"/>
        <end position="190"/>
    </location>
</feature>
<dbReference type="InterPro" id="IPR035906">
    <property type="entry name" value="MetI-like_sf"/>
</dbReference>